<dbReference type="InterPro" id="IPR006047">
    <property type="entry name" value="GH13_cat_dom"/>
</dbReference>
<dbReference type="EC" id="3.2.1.1" evidence="4 9"/>
<dbReference type="SUPFAM" id="SSF51445">
    <property type="entry name" value="(Trans)glycosidases"/>
    <property type="match status" value="2"/>
</dbReference>
<dbReference type="GO" id="GO:0005509">
    <property type="term" value="F:calcium ion binding"/>
    <property type="evidence" value="ECO:0007669"/>
    <property type="project" value="InterPro"/>
</dbReference>
<keyword evidence="14" id="KW-1185">Reference proteome</keyword>
<protein>
    <recommendedName>
        <fullName evidence="4 9">Alpha-amylase</fullName>
        <ecNumber evidence="4 9">3.2.1.1</ecNumber>
    </recommendedName>
</protein>
<evidence type="ECO:0000256" key="2">
    <source>
        <dbReference type="ARBA" id="ARBA00001913"/>
    </source>
</evidence>
<dbReference type="Pfam" id="PF00128">
    <property type="entry name" value="Alpha-amylase"/>
    <property type="match status" value="1"/>
</dbReference>
<evidence type="ECO:0000256" key="4">
    <source>
        <dbReference type="ARBA" id="ARBA00012595"/>
    </source>
</evidence>
<dbReference type="GO" id="GO:0005975">
    <property type="term" value="P:carbohydrate metabolic process"/>
    <property type="evidence" value="ECO:0007669"/>
    <property type="project" value="InterPro"/>
</dbReference>
<evidence type="ECO:0000313" key="14">
    <source>
        <dbReference type="Proteomes" id="UP000075714"/>
    </source>
</evidence>
<comment type="caution">
    <text evidence="13">The sequence shown here is derived from an EMBL/GenBank/DDBJ whole genome shotgun (WGS) entry which is preliminary data.</text>
</comment>
<evidence type="ECO:0000259" key="11">
    <source>
        <dbReference type="SMART" id="SM00642"/>
    </source>
</evidence>
<feature type="region of interest" description="Disordered" evidence="10">
    <location>
        <begin position="78"/>
        <end position="97"/>
    </location>
</feature>
<evidence type="ECO:0000256" key="3">
    <source>
        <dbReference type="ARBA" id="ARBA00008061"/>
    </source>
</evidence>
<keyword evidence="6 9" id="KW-0119">Carbohydrate metabolism</keyword>
<feature type="domain" description="Alpha-amylase C-terminal beta-sheet" evidence="12">
    <location>
        <begin position="360"/>
        <end position="423"/>
    </location>
</feature>
<keyword evidence="5 9" id="KW-0378">Hydrolase</keyword>
<dbReference type="CDD" id="cd11314">
    <property type="entry name" value="AmyAc_arch_bac_plant_AmyA"/>
    <property type="match status" value="1"/>
</dbReference>
<comment type="cofactor">
    <cofactor evidence="2">
        <name>Ca(2+)</name>
        <dbReference type="ChEBI" id="CHEBI:29108"/>
    </cofactor>
</comment>
<name>A0A150G123_GONPE</name>
<comment type="catalytic activity">
    <reaction evidence="1 9">
        <text>Endohydrolysis of (1-&gt;4)-alpha-D-glucosidic linkages in polysaccharides containing three or more (1-&gt;4)-alpha-linked D-glucose units.</text>
        <dbReference type="EC" id="3.2.1.1"/>
    </reaction>
</comment>
<dbReference type="Pfam" id="PF07821">
    <property type="entry name" value="Alpha-amyl_C2"/>
    <property type="match status" value="1"/>
</dbReference>
<dbReference type="SMART" id="SM00810">
    <property type="entry name" value="Alpha-amyl_C2"/>
    <property type="match status" value="1"/>
</dbReference>
<evidence type="ECO:0000256" key="1">
    <source>
        <dbReference type="ARBA" id="ARBA00000548"/>
    </source>
</evidence>
<dbReference type="OrthoDB" id="550577at2759"/>
<dbReference type="PANTHER" id="PTHR43447">
    <property type="entry name" value="ALPHA-AMYLASE"/>
    <property type="match status" value="1"/>
</dbReference>
<evidence type="ECO:0000256" key="9">
    <source>
        <dbReference type="RuleBase" id="RU361134"/>
    </source>
</evidence>
<dbReference type="Gene3D" id="2.60.40.1180">
    <property type="entry name" value="Golgi alpha-mannosidase II"/>
    <property type="match status" value="1"/>
</dbReference>
<dbReference type="STRING" id="33097.A0A150G123"/>
<dbReference type="AlphaFoldDB" id="A0A150G123"/>
<dbReference type="SUPFAM" id="SSF51011">
    <property type="entry name" value="Glycosyl hydrolase domain"/>
    <property type="match status" value="1"/>
</dbReference>
<feature type="domain" description="Glycosyl hydrolase family 13 catalytic" evidence="11">
    <location>
        <begin position="3"/>
        <end position="359"/>
    </location>
</feature>
<evidence type="ECO:0000256" key="5">
    <source>
        <dbReference type="ARBA" id="ARBA00022801"/>
    </source>
</evidence>
<dbReference type="EMBL" id="LSYV01000088">
    <property type="protein sequence ID" value="KXZ43538.1"/>
    <property type="molecule type" value="Genomic_DNA"/>
</dbReference>
<evidence type="ECO:0000259" key="12">
    <source>
        <dbReference type="SMART" id="SM00810"/>
    </source>
</evidence>
<reference evidence="14" key="1">
    <citation type="journal article" date="2016" name="Nat. Commun.">
        <title>The Gonium pectorale genome demonstrates co-option of cell cycle regulation during the evolution of multicellularity.</title>
        <authorList>
            <person name="Hanschen E.R."/>
            <person name="Marriage T.N."/>
            <person name="Ferris P.J."/>
            <person name="Hamaji T."/>
            <person name="Toyoda A."/>
            <person name="Fujiyama A."/>
            <person name="Neme R."/>
            <person name="Noguchi H."/>
            <person name="Minakuchi Y."/>
            <person name="Suzuki M."/>
            <person name="Kawai-Toyooka H."/>
            <person name="Smith D.R."/>
            <person name="Sparks H."/>
            <person name="Anderson J."/>
            <person name="Bakaric R."/>
            <person name="Luria V."/>
            <person name="Karger A."/>
            <person name="Kirschner M.W."/>
            <person name="Durand P.M."/>
            <person name="Michod R.E."/>
            <person name="Nozaki H."/>
            <person name="Olson B.J."/>
        </authorList>
    </citation>
    <scope>NUCLEOTIDE SEQUENCE [LARGE SCALE GENOMIC DNA]</scope>
    <source>
        <strain evidence="14">NIES-2863</strain>
    </source>
</reference>
<dbReference type="GO" id="GO:0004556">
    <property type="term" value="F:alpha-amylase activity"/>
    <property type="evidence" value="ECO:0007669"/>
    <property type="project" value="UniProtKB-UniRule"/>
</dbReference>
<dbReference type="Proteomes" id="UP000075714">
    <property type="component" value="Unassembled WGS sequence"/>
</dbReference>
<dbReference type="SMART" id="SM00642">
    <property type="entry name" value="Aamy"/>
    <property type="match status" value="1"/>
</dbReference>
<dbReference type="Gene3D" id="3.20.20.80">
    <property type="entry name" value="Glycosidases"/>
    <property type="match status" value="2"/>
</dbReference>
<evidence type="ECO:0000256" key="6">
    <source>
        <dbReference type="ARBA" id="ARBA00023277"/>
    </source>
</evidence>
<keyword evidence="7 9" id="KW-0326">Glycosidase</keyword>
<evidence type="ECO:0000256" key="8">
    <source>
        <dbReference type="RuleBase" id="RU003615"/>
    </source>
</evidence>
<dbReference type="InterPro" id="IPR013780">
    <property type="entry name" value="Glyco_hydro_b"/>
</dbReference>
<dbReference type="InterPro" id="IPR012850">
    <property type="entry name" value="A-amylase_bs_C"/>
</dbReference>
<proteinExistence type="inferred from homology"/>
<dbReference type="InterPro" id="IPR017853">
    <property type="entry name" value="GH"/>
</dbReference>
<organism evidence="13 14">
    <name type="scientific">Gonium pectorale</name>
    <name type="common">Green alga</name>
    <dbReference type="NCBI Taxonomy" id="33097"/>
    <lineage>
        <taxon>Eukaryota</taxon>
        <taxon>Viridiplantae</taxon>
        <taxon>Chlorophyta</taxon>
        <taxon>core chlorophytes</taxon>
        <taxon>Chlorophyceae</taxon>
        <taxon>CS clade</taxon>
        <taxon>Chlamydomonadales</taxon>
        <taxon>Volvocaceae</taxon>
        <taxon>Gonium</taxon>
    </lineage>
</organism>
<evidence type="ECO:0000256" key="10">
    <source>
        <dbReference type="SAM" id="MobiDB-lite"/>
    </source>
</evidence>
<evidence type="ECO:0000313" key="13">
    <source>
        <dbReference type="EMBL" id="KXZ43538.1"/>
    </source>
</evidence>
<dbReference type="PRINTS" id="PR00110">
    <property type="entry name" value="ALPHAAMYLASE"/>
</dbReference>
<accession>A0A150G123</accession>
<dbReference type="InterPro" id="IPR006046">
    <property type="entry name" value="Alpha_amylase"/>
</dbReference>
<evidence type="ECO:0000256" key="7">
    <source>
        <dbReference type="ARBA" id="ARBA00023295"/>
    </source>
</evidence>
<gene>
    <name evidence="13" type="ORF">GPECTOR_87g400</name>
</gene>
<comment type="similarity">
    <text evidence="3 8">Belongs to the glycosyl hydrolase 13 family.</text>
</comment>
<sequence length="425" mass="47916">MPGQLYNLDSKYGSKEQLLRLTQALKLADVKPVADIVINHRCADEMDNGVYNRYRDDIDHQGRRIDWGKWAITCNDPAFQGSGNPDTGDDYGPAPDLDHANPELRAALKEWLAWLQRDVGFAGWRLDFARGYAARFVTEYVDATTGPDSLNVGEFWVDLQWSGSHLEYNQDAARQRLCDWIRANGERSCAFDFPTKGLLQEAVKHTQYDRLRDGQGKAPGLLGWWPGKAVTFVENHDTGSTQQHWPFPSSNVGIGSCAFDFPTKGLLQEAVKHTQYDRLRDGQGKAPGLLGWWPGKAVTFVENHDTGSTQQHWPFPSSNVGIGYAYILTHPGIPCVFWDHMFDWGDDLRRTIVQLAALRRRAGIVADSSLEILVAERDLYVARVGGRLTVKMGPRFEMGHLLPREADGWKFAVSGKDWAVWERQT</sequence>